<gene>
    <name evidence="1" type="ORF">ABHF33_07305</name>
</gene>
<proteinExistence type="predicted"/>
<dbReference type="RefSeq" id="WP_348946337.1">
    <property type="nucleotide sequence ID" value="NZ_CP157355.1"/>
</dbReference>
<protein>
    <submittedName>
        <fullName evidence="1">Uncharacterized protein</fullName>
    </submittedName>
</protein>
<reference evidence="1" key="1">
    <citation type="submission" date="2024-05" db="EMBL/GenBank/DDBJ databases">
        <authorList>
            <person name="Yang L."/>
            <person name="Pan L."/>
        </authorList>
    </citation>
    <scope>NUCLEOTIDE SEQUENCE</scope>
    <source>
        <strain evidence="1">FCG-7</strain>
    </source>
</reference>
<dbReference type="Gene3D" id="3.40.50.2300">
    <property type="match status" value="1"/>
</dbReference>
<organism evidence="1">
    <name type="scientific">Chitinibacter mangrovi</name>
    <dbReference type="NCBI Taxonomy" id="3153927"/>
    <lineage>
        <taxon>Bacteria</taxon>
        <taxon>Pseudomonadati</taxon>
        <taxon>Pseudomonadota</taxon>
        <taxon>Betaproteobacteria</taxon>
        <taxon>Neisseriales</taxon>
        <taxon>Chitinibacteraceae</taxon>
        <taxon>Chitinibacter</taxon>
    </lineage>
</organism>
<dbReference type="KEGG" id="cmav:ABHF33_07305"/>
<dbReference type="InterPro" id="IPR036196">
    <property type="entry name" value="Ptyr_pPase_sf"/>
</dbReference>
<dbReference type="AlphaFoldDB" id="A0AAU7FDD5"/>
<sequence>MAEAVFNHLARSGMAAISAGSQPTGQVHPRSLALLAREGSATDG</sequence>
<accession>A0AAU7FDD5</accession>
<name>A0AAU7FDD5_9NEIS</name>
<dbReference type="EMBL" id="CP157355">
    <property type="protein sequence ID" value="XBM02065.1"/>
    <property type="molecule type" value="Genomic_DNA"/>
</dbReference>
<evidence type="ECO:0000313" key="1">
    <source>
        <dbReference type="EMBL" id="XBM02065.1"/>
    </source>
</evidence>
<dbReference type="SUPFAM" id="SSF52788">
    <property type="entry name" value="Phosphotyrosine protein phosphatases I"/>
    <property type="match status" value="1"/>
</dbReference>